<reference evidence="2" key="1">
    <citation type="submission" date="2016-10" db="EMBL/GenBank/DDBJ databases">
        <authorList>
            <person name="Varghese N."/>
            <person name="Submissions S."/>
        </authorList>
    </citation>
    <scope>NUCLEOTIDE SEQUENCE [LARGE SCALE GENOMIC DNA]</scope>
    <source>
        <strain evidence="2">DSM 46136</strain>
    </source>
</reference>
<dbReference type="EMBL" id="FPBA01000003">
    <property type="protein sequence ID" value="SFT52092.1"/>
    <property type="molecule type" value="Genomic_DNA"/>
</dbReference>
<dbReference type="AlphaFoldDB" id="A0A1I6YNU1"/>
<dbReference type="RefSeq" id="WP_093578573.1">
    <property type="nucleotide sequence ID" value="NZ_FPBA01000003.1"/>
</dbReference>
<protein>
    <submittedName>
        <fullName evidence="1">Uncharacterized protein</fullName>
    </submittedName>
</protein>
<name>A0A1I6YNU1_9ACTN</name>
<evidence type="ECO:0000313" key="1">
    <source>
        <dbReference type="EMBL" id="SFT52092.1"/>
    </source>
</evidence>
<dbReference type="OrthoDB" id="5192814at2"/>
<dbReference type="Proteomes" id="UP000199546">
    <property type="component" value="Unassembled WGS sequence"/>
</dbReference>
<accession>A0A1I6YNU1</accession>
<dbReference type="STRING" id="1296565.SAMN05660657_01290"/>
<gene>
    <name evidence="1" type="ORF">SAMN05660657_01290</name>
</gene>
<proteinExistence type="predicted"/>
<evidence type="ECO:0000313" key="2">
    <source>
        <dbReference type="Proteomes" id="UP000199546"/>
    </source>
</evidence>
<organism evidence="1 2">
    <name type="scientific">Geodermatophilus amargosae</name>
    <dbReference type="NCBI Taxonomy" id="1296565"/>
    <lineage>
        <taxon>Bacteria</taxon>
        <taxon>Bacillati</taxon>
        <taxon>Actinomycetota</taxon>
        <taxon>Actinomycetes</taxon>
        <taxon>Geodermatophilales</taxon>
        <taxon>Geodermatophilaceae</taxon>
        <taxon>Geodermatophilus</taxon>
    </lineage>
</organism>
<sequence length="284" mass="29719">MFGGTGFGSTGFEADWFGLLGRELLRERRAALIAEACAWSVGLSDRPHHLRLRGRLVSTGSTMGDRAATGQALSGEEDGRIELGDASPGSFQDALNAVDADGTVFADRFDREVVEPFVHETCLLAADRARRTRPGQWAELLDDLGEDPVDAEPADVVRAGEWEEPLRLEAEHLVLAALGRTPLLEVESEGLPLSLVRAAEAATRAAAAPAPVQPESDEGLAGALFLALAAVREAGLPSPVPPADARALVAALLGQGLEPEEVGGVLPHLPLAPGTADRVAALLT</sequence>
<keyword evidence="2" id="KW-1185">Reference proteome</keyword>